<evidence type="ECO:0000313" key="2">
    <source>
        <dbReference type="EMBL" id="GFO04707.1"/>
    </source>
</evidence>
<proteinExistence type="predicted"/>
<gene>
    <name evidence="2" type="ORF">PoB_003121200</name>
</gene>
<sequence length="87" mass="9510">MPRQFTEIGLDTAQRKGKTSKAPGFATAPLKKKMLVRLGPCQKDFFNCTRRSGELLMAAESYLPISLTFCDQQDCGANGQHSAVSLT</sequence>
<dbReference type="AlphaFoldDB" id="A0AAV4ACR2"/>
<dbReference type="Proteomes" id="UP000735302">
    <property type="component" value="Unassembled WGS sequence"/>
</dbReference>
<feature type="region of interest" description="Disordered" evidence="1">
    <location>
        <begin position="1"/>
        <end position="25"/>
    </location>
</feature>
<evidence type="ECO:0000256" key="1">
    <source>
        <dbReference type="SAM" id="MobiDB-lite"/>
    </source>
</evidence>
<accession>A0AAV4ACR2</accession>
<protein>
    <submittedName>
        <fullName evidence="2">Uncharacterized protein</fullName>
    </submittedName>
</protein>
<reference evidence="2 3" key="1">
    <citation type="journal article" date="2021" name="Elife">
        <title>Chloroplast acquisition without the gene transfer in kleptoplastic sea slugs, Plakobranchus ocellatus.</title>
        <authorList>
            <person name="Maeda T."/>
            <person name="Takahashi S."/>
            <person name="Yoshida T."/>
            <person name="Shimamura S."/>
            <person name="Takaki Y."/>
            <person name="Nagai Y."/>
            <person name="Toyoda A."/>
            <person name="Suzuki Y."/>
            <person name="Arimoto A."/>
            <person name="Ishii H."/>
            <person name="Satoh N."/>
            <person name="Nishiyama T."/>
            <person name="Hasebe M."/>
            <person name="Maruyama T."/>
            <person name="Minagawa J."/>
            <person name="Obokata J."/>
            <person name="Shigenobu S."/>
        </authorList>
    </citation>
    <scope>NUCLEOTIDE SEQUENCE [LARGE SCALE GENOMIC DNA]</scope>
</reference>
<dbReference type="EMBL" id="BLXT01003741">
    <property type="protein sequence ID" value="GFO04707.1"/>
    <property type="molecule type" value="Genomic_DNA"/>
</dbReference>
<name>A0AAV4ACR2_9GAST</name>
<organism evidence="2 3">
    <name type="scientific">Plakobranchus ocellatus</name>
    <dbReference type="NCBI Taxonomy" id="259542"/>
    <lineage>
        <taxon>Eukaryota</taxon>
        <taxon>Metazoa</taxon>
        <taxon>Spiralia</taxon>
        <taxon>Lophotrochozoa</taxon>
        <taxon>Mollusca</taxon>
        <taxon>Gastropoda</taxon>
        <taxon>Heterobranchia</taxon>
        <taxon>Euthyneura</taxon>
        <taxon>Panpulmonata</taxon>
        <taxon>Sacoglossa</taxon>
        <taxon>Placobranchoidea</taxon>
        <taxon>Plakobranchidae</taxon>
        <taxon>Plakobranchus</taxon>
    </lineage>
</organism>
<keyword evidence="3" id="KW-1185">Reference proteome</keyword>
<evidence type="ECO:0000313" key="3">
    <source>
        <dbReference type="Proteomes" id="UP000735302"/>
    </source>
</evidence>
<comment type="caution">
    <text evidence="2">The sequence shown here is derived from an EMBL/GenBank/DDBJ whole genome shotgun (WGS) entry which is preliminary data.</text>
</comment>